<protein>
    <recommendedName>
        <fullName evidence="6">C1q domain-containing protein</fullName>
    </recommendedName>
</protein>
<reference evidence="7 8" key="1">
    <citation type="journal article" date="2011" name="Science">
        <title>The ecoresponsive genome of Daphnia pulex.</title>
        <authorList>
            <person name="Colbourne J.K."/>
            <person name="Pfrender M.E."/>
            <person name="Gilbert D."/>
            <person name="Thomas W.K."/>
            <person name="Tucker A."/>
            <person name="Oakley T.H."/>
            <person name="Tokishita S."/>
            <person name="Aerts A."/>
            <person name="Arnold G.J."/>
            <person name="Basu M.K."/>
            <person name="Bauer D.J."/>
            <person name="Caceres C.E."/>
            <person name="Carmel L."/>
            <person name="Casola C."/>
            <person name="Choi J.H."/>
            <person name="Detter J.C."/>
            <person name="Dong Q."/>
            <person name="Dusheyko S."/>
            <person name="Eads B.D."/>
            <person name="Frohlich T."/>
            <person name="Geiler-Samerotte K.A."/>
            <person name="Gerlach D."/>
            <person name="Hatcher P."/>
            <person name="Jogdeo S."/>
            <person name="Krijgsveld J."/>
            <person name="Kriventseva E.V."/>
            <person name="Kultz D."/>
            <person name="Laforsch C."/>
            <person name="Lindquist E."/>
            <person name="Lopez J."/>
            <person name="Manak J.R."/>
            <person name="Muller J."/>
            <person name="Pangilinan J."/>
            <person name="Patwardhan R.P."/>
            <person name="Pitluck S."/>
            <person name="Pritham E.J."/>
            <person name="Rechtsteiner A."/>
            <person name="Rho M."/>
            <person name="Rogozin I.B."/>
            <person name="Sakarya O."/>
            <person name="Salamov A."/>
            <person name="Schaack S."/>
            <person name="Shapiro H."/>
            <person name="Shiga Y."/>
            <person name="Skalitzky C."/>
            <person name="Smith Z."/>
            <person name="Souvorov A."/>
            <person name="Sung W."/>
            <person name="Tang Z."/>
            <person name="Tsuchiya D."/>
            <person name="Tu H."/>
            <person name="Vos H."/>
            <person name="Wang M."/>
            <person name="Wolf Y.I."/>
            <person name="Yamagata H."/>
            <person name="Yamada T."/>
            <person name="Ye Y."/>
            <person name="Shaw J.R."/>
            <person name="Andrews J."/>
            <person name="Crease T.J."/>
            <person name="Tang H."/>
            <person name="Lucas S.M."/>
            <person name="Robertson H.M."/>
            <person name="Bork P."/>
            <person name="Koonin E.V."/>
            <person name="Zdobnov E.M."/>
            <person name="Grigoriev I.V."/>
            <person name="Lynch M."/>
            <person name="Boore J.L."/>
        </authorList>
    </citation>
    <scope>NUCLEOTIDE SEQUENCE [LARGE SCALE GENOMIC DNA]</scope>
</reference>
<dbReference type="Pfam" id="PF00386">
    <property type="entry name" value="C1q"/>
    <property type="match status" value="1"/>
</dbReference>
<comment type="subcellular location">
    <subcellularLocation>
        <location evidence="1">Secreted</location>
    </subcellularLocation>
</comment>
<dbReference type="PANTHER" id="PTHR22923">
    <property type="entry name" value="CEREBELLIN-RELATED"/>
    <property type="match status" value="1"/>
</dbReference>
<evidence type="ECO:0000256" key="4">
    <source>
        <dbReference type="SAM" id="Coils"/>
    </source>
</evidence>
<feature type="signal peptide" evidence="5">
    <location>
        <begin position="1"/>
        <end position="21"/>
    </location>
</feature>
<dbReference type="Gene3D" id="2.60.120.40">
    <property type="match status" value="1"/>
</dbReference>
<evidence type="ECO:0000313" key="7">
    <source>
        <dbReference type="EMBL" id="EFX82786.1"/>
    </source>
</evidence>
<evidence type="ECO:0000256" key="2">
    <source>
        <dbReference type="ARBA" id="ARBA00022525"/>
    </source>
</evidence>
<dbReference type="EMBL" id="GL732539">
    <property type="protein sequence ID" value="EFX82786.1"/>
    <property type="molecule type" value="Genomic_DNA"/>
</dbReference>
<dbReference type="Proteomes" id="UP000000305">
    <property type="component" value="Unassembled WGS sequence"/>
</dbReference>
<dbReference type="InterPro" id="IPR008983">
    <property type="entry name" value="Tumour_necrosis_fac-like_dom"/>
</dbReference>
<evidence type="ECO:0000313" key="8">
    <source>
        <dbReference type="Proteomes" id="UP000000305"/>
    </source>
</evidence>
<feature type="coiled-coil region" evidence="4">
    <location>
        <begin position="481"/>
        <end position="526"/>
    </location>
</feature>
<gene>
    <name evidence="7" type="ORF">DAPPUDRAFT_101288</name>
</gene>
<dbReference type="PROSITE" id="PS50871">
    <property type="entry name" value="C1Q"/>
    <property type="match status" value="1"/>
</dbReference>
<dbReference type="InParanoid" id="E9GCX6"/>
<dbReference type="eggNOG" id="ENOG502SBZT">
    <property type="taxonomic scope" value="Eukaryota"/>
</dbReference>
<dbReference type="SUPFAM" id="SSF57997">
    <property type="entry name" value="Tropomyosin"/>
    <property type="match status" value="1"/>
</dbReference>
<organism evidence="7 8">
    <name type="scientific">Daphnia pulex</name>
    <name type="common">Water flea</name>
    <dbReference type="NCBI Taxonomy" id="6669"/>
    <lineage>
        <taxon>Eukaryota</taxon>
        <taxon>Metazoa</taxon>
        <taxon>Ecdysozoa</taxon>
        <taxon>Arthropoda</taxon>
        <taxon>Crustacea</taxon>
        <taxon>Branchiopoda</taxon>
        <taxon>Diplostraca</taxon>
        <taxon>Cladocera</taxon>
        <taxon>Anomopoda</taxon>
        <taxon>Daphniidae</taxon>
        <taxon>Daphnia</taxon>
    </lineage>
</organism>
<dbReference type="AlphaFoldDB" id="E9GCX6"/>
<evidence type="ECO:0000256" key="3">
    <source>
        <dbReference type="ARBA" id="ARBA00022729"/>
    </source>
</evidence>
<dbReference type="HOGENOM" id="CLU_020234_0_0_1"/>
<dbReference type="GO" id="GO:0005615">
    <property type="term" value="C:extracellular space"/>
    <property type="evidence" value="ECO:0000318"/>
    <property type="project" value="GO_Central"/>
</dbReference>
<evidence type="ECO:0000256" key="1">
    <source>
        <dbReference type="ARBA" id="ARBA00004613"/>
    </source>
</evidence>
<dbReference type="InterPro" id="IPR050822">
    <property type="entry name" value="Cerebellin_Synaptic_Org"/>
</dbReference>
<dbReference type="PANTHER" id="PTHR22923:SF62">
    <property type="entry name" value="CVP18"/>
    <property type="match status" value="1"/>
</dbReference>
<accession>E9GCX6</accession>
<dbReference type="SUPFAM" id="SSF49842">
    <property type="entry name" value="TNF-like"/>
    <property type="match status" value="1"/>
</dbReference>
<dbReference type="Gene3D" id="1.10.287.1490">
    <property type="match status" value="1"/>
</dbReference>
<evidence type="ECO:0000259" key="6">
    <source>
        <dbReference type="PROSITE" id="PS50871"/>
    </source>
</evidence>
<evidence type="ECO:0000256" key="5">
    <source>
        <dbReference type="SAM" id="SignalP"/>
    </source>
</evidence>
<proteinExistence type="predicted"/>
<keyword evidence="4" id="KW-0175">Coiled coil</keyword>
<keyword evidence="3 5" id="KW-0732">Signal</keyword>
<sequence length="915" mass="104908">MVTTSMRCILVMCFAAVCCQCQSDNNPGGSSSWEKLQISPDTLSSIEYGNFLVEIYEHANNYKATTTASEKKYFYSPLALLDHKSAFVTYNKFTKQTEMRFRIEMWNDKVQNEVVKHLNEMQMDGHEIKSNKVRVIPLEKVILASKRPTVDYSLSPEWTNYDKSKILWLSLSCNDQKICDELANEMRSVPKHLDHFKLLYSLSSQTSQTKHTTISIDSVTSGQMVSTLLQKFGDKKEIFLTADDEKKMLAETVTNIRMDTFDDYEVLSPDTESQILSILKDLLVTSRTTIKEQRDKMWDSVFWNDDNYRPDKTTKTLNEIINKLDTETQKKLADMFKTRENKERIQHNFDSNNWADVDRISSVISGKLSNDSDSSRRDEILKEDVEKLIQESRNQVEWDGERFVPKPMQLSRINLAKFRDSQSFQDRNLRVRYTSAELSAPIKFVEHAELTVTGEWNNLKDELKATTELLNITVNNLVKINAELSNVKSDLTNKLEGTKKELEKTKINLEETRANLSTQLNETKQELLKTRPDFLKTFDDLSTKLNGTKRELGKTKIELEETKTSVKNLSTQLNGTKKELGKTKIDLEETRINVKNLSTQLNETKQDLLKTRTDLTKKEDDLSTKLKGTKKELGETKIDLEETRANVKNLSTQLNETKQDLLKTRSDLTNKDDDLSTKMKEHELKVAEEILSTVKEIFYVLGITTNLSTTRAVVGQMPTSCADLERNGQKVNGFFLVKGSKKMETVYCNFYPNQTEKQKWIGYADVKSAPVHFYVQRNSSFDAKSTPLPFDLVRVNEGNAMNLTSGIFTAPQPGTYFFSFAAVVRLSSSSSFVDFYSHLHLNGNPIGSSKVYEHKSPGDQWNPLTLQSTLKLKKGDQLWVQIWYRDDSSSTLYDGGNRYTHFTGLLLEEEIWATL</sequence>
<keyword evidence="2" id="KW-0964">Secreted</keyword>
<keyword evidence="8" id="KW-1185">Reference proteome</keyword>
<name>E9GCX6_DAPPU</name>
<feature type="coiled-coil region" evidence="4">
    <location>
        <begin position="559"/>
        <end position="667"/>
    </location>
</feature>
<dbReference type="SMART" id="SM00110">
    <property type="entry name" value="C1Q"/>
    <property type="match status" value="1"/>
</dbReference>
<feature type="domain" description="C1q" evidence="6">
    <location>
        <begin position="766"/>
        <end position="913"/>
    </location>
</feature>
<dbReference type="OrthoDB" id="1702031at2759"/>
<feature type="chain" id="PRO_5003240221" description="C1q domain-containing protein" evidence="5">
    <location>
        <begin position="22"/>
        <end position="915"/>
    </location>
</feature>
<dbReference type="KEGG" id="dpx:DAPPUDRAFT_101288"/>
<dbReference type="InterPro" id="IPR001073">
    <property type="entry name" value="C1q_dom"/>
</dbReference>